<keyword evidence="2" id="KW-1185">Reference proteome</keyword>
<dbReference type="OrthoDB" id="1082972at2759"/>
<dbReference type="Proteomes" id="UP000694251">
    <property type="component" value="Chromosome 6"/>
</dbReference>
<reference evidence="1 2" key="1">
    <citation type="submission" date="2020-12" db="EMBL/GenBank/DDBJ databases">
        <title>Concerted genomic and epigenomic changes stabilize Arabidopsis allopolyploids.</title>
        <authorList>
            <person name="Chen Z."/>
        </authorList>
    </citation>
    <scope>NUCLEOTIDE SEQUENCE [LARGE SCALE GENOMIC DNA]</scope>
    <source>
        <strain evidence="1">As9502</strain>
        <tissue evidence="1">Leaf</tissue>
    </source>
</reference>
<evidence type="ECO:0000313" key="2">
    <source>
        <dbReference type="Proteomes" id="UP000694251"/>
    </source>
</evidence>
<accession>A0A8T2CN58</accession>
<sequence>METAPHVEGNRSSDRVFLHLLLKDGETIRIYLWGNIAASFRERWNKSEVKPTVLLLTTVNPKTIGATVSLSSTSSTRLFFDTDVDETKQFLTW</sequence>
<organism evidence="1 2">
    <name type="scientific">Arabidopsis suecica</name>
    <name type="common">Swedish thale-cress</name>
    <name type="synonym">Cardaminopsis suecica</name>
    <dbReference type="NCBI Taxonomy" id="45249"/>
    <lineage>
        <taxon>Eukaryota</taxon>
        <taxon>Viridiplantae</taxon>
        <taxon>Streptophyta</taxon>
        <taxon>Embryophyta</taxon>
        <taxon>Tracheophyta</taxon>
        <taxon>Spermatophyta</taxon>
        <taxon>Magnoliopsida</taxon>
        <taxon>eudicotyledons</taxon>
        <taxon>Gunneridae</taxon>
        <taxon>Pentapetalae</taxon>
        <taxon>rosids</taxon>
        <taxon>malvids</taxon>
        <taxon>Brassicales</taxon>
        <taxon>Brassicaceae</taxon>
        <taxon>Camelineae</taxon>
        <taxon>Arabidopsis</taxon>
    </lineage>
</organism>
<protein>
    <submittedName>
        <fullName evidence="1">Nucleic acid-binding OB-fold</fullName>
    </submittedName>
</protein>
<dbReference type="AlphaFoldDB" id="A0A8T2CN58"/>
<evidence type="ECO:0000313" key="1">
    <source>
        <dbReference type="EMBL" id="KAG7599732.1"/>
    </source>
</evidence>
<gene>
    <name evidence="1" type="ORF">ISN44_As06g039080</name>
</gene>
<comment type="caution">
    <text evidence="1">The sequence shown here is derived from an EMBL/GenBank/DDBJ whole genome shotgun (WGS) entry which is preliminary data.</text>
</comment>
<proteinExistence type="predicted"/>
<name>A0A8T2CN58_ARASU</name>
<dbReference type="EMBL" id="JAEFBJ010000006">
    <property type="protein sequence ID" value="KAG7599732.1"/>
    <property type="molecule type" value="Genomic_DNA"/>
</dbReference>